<dbReference type="NCBIfam" id="TIGR04056">
    <property type="entry name" value="OMP_RagA_SusC"/>
    <property type="match status" value="1"/>
</dbReference>
<evidence type="ECO:0000256" key="10">
    <source>
        <dbReference type="SAM" id="SignalP"/>
    </source>
</evidence>
<evidence type="ECO:0000256" key="7">
    <source>
        <dbReference type="ARBA" id="ARBA00023237"/>
    </source>
</evidence>
<protein>
    <submittedName>
        <fullName evidence="13">TonB-dependent receptor</fullName>
    </submittedName>
</protein>
<sequence length="1024" mass="111394">MRKILLLVGLFMSLTLATNAQERTVSGKVTSAEDGTALPGVNVVIKGTAVGTVTDAEGNYRLSVPSGGSASLVFSFIGLNTTEVAIGERATVDVSLALDVTQLNEVVVVGYGTQLKQDLTGNIAKVSGDAIQNLSVTTFEQAMQGRAAGVLVTQQNGKLGQGLNIRIRGSSSISAGNEPLYVVDGMIINNDNLSGTDAATNALADLNSNDIASLEILKDAAASAIYGARAANGVVLITTKRGKAGKTNFTANYQFGSSKPTRNREFLNSAQYVELMRESAYNNDLADGFDPINNPADYPDSWLEFWEGYMDYLGGHTDWRTLETNTDWEKEAYQKANFNSFDFTASGGTDKTTFYFGGGLTDQDGILIGNSFRRISGRLNLDHKATDKLSFGMNVNIANTINDRVTDDNEFSTPLQLVAQAPITPVRDAEGRLYDNSLNPSMSYYPATVELENAEFTTKVFRNIVATNATYKISNDLRLIGEYGFDLLTQNESRYQNEFTEVGRSVGGYGRSRWTQVFNSTARALLILDKNIAKHSINATFGTELLQKRIDFQDAQGQGFPIPNMKKLTSAATPVSIPGTLNEEAYTSFYARANYKFNEKYLFSLSGRMDGSSKFSPDNRYGFFPAASAGWILSQEGFMSGVTPVSFLKLRASYGLTGNASIPDYRYLRLYNGIGYGGTPGLQPGQLENPDLRWEKTAQLDIGFDFGFFNDKLTGEVDYYNKQTSDLLLDKPEPATSGYTTVYENIGELENKGFELVLNYTIVKTSDLSISIGGNYAANRNKVLKLNEGQNQIGPTGSRFLNAVIVGQPIGVFYGREYAGVDPANGDALWFVNGENTGSATTNNFNSANPVVLGNPTPTSIYGFTTNATFKGLELSVLFQGVAGNKVFDGAGSFMSANGRYEDNSTVDQLRRWQNPGDITDVPQARLYGNNGAQSSSRFLYDASYLRLKTLTLAYNFPASMISRFKLSSARLYVTGQNLLTITDYKGWDPEVNSDAFATNIDLGNDFYAAPQAKTITVGVKVGF</sequence>
<evidence type="ECO:0000256" key="2">
    <source>
        <dbReference type="ARBA" id="ARBA00022448"/>
    </source>
</evidence>
<dbReference type="InterPro" id="IPR012910">
    <property type="entry name" value="Plug_dom"/>
</dbReference>
<dbReference type="EMBL" id="BHXQ01000001">
    <property type="protein sequence ID" value="GCC50527.1"/>
    <property type="molecule type" value="Genomic_DNA"/>
</dbReference>
<dbReference type="PROSITE" id="PS52016">
    <property type="entry name" value="TONB_DEPENDENT_REC_3"/>
    <property type="match status" value="1"/>
</dbReference>
<keyword evidence="4 8" id="KW-0812">Transmembrane</keyword>
<keyword evidence="10" id="KW-0732">Signal</keyword>
<evidence type="ECO:0000256" key="4">
    <source>
        <dbReference type="ARBA" id="ARBA00022692"/>
    </source>
</evidence>
<dbReference type="GO" id="GO:0009279">
    <property type="term" value="C:cell outer membrane"/>
    <property type="evidence" value="ECO:0007669"/>
    <property type="project" value="UniProtKB-SubCell"/>
</dbReference>
<feature type="domain" description="TonB-dependent receptor-like beta-barrel" evidence="11">
    <location>
        <begin position="458"/>
        <end position="979"/>
    </location>
</feature>
<evidence type="ECO:0000256" key="5">
    <source>
        <dbReference type="ARBA" id="ARBA00023077"/>
    </source>
</evidence>
<dbReference type="InterPro" id="IPR023997">
    <property type="entry name" value="TonB-dep_OMP_SusC/RagA_CS"/>
</dbReference>
<proteinExistence type="inferred from homology"/>
<dbReference type="SUPFAM" id="SSF56935">
    <property type="entry name" value="Porins"/>
    <property type="match status" value="1"/>
</dbReference>
<dbReference type="Gene3D" id="2.170.130.10">
    <property type="entry name" value="TonB-dependent receptor, plug domain"/>
    <property type="match status" value="1"/>
</dbReference>
<dbReference type="InterPro" id="IPR000531">
    <property type="entry name" value="Beta-barrel_TonB"/>
</dbReference>
<dbReference type="InterPro" id="IPR008969">
    <property type="entry name" value="CarboxyPept-like_regulatory"/>
</dbReference>
<evidence type="ECO:0000256" key="8">
    <source>
        <dbReference type="PROSITE-ProRule" id="PRU01360"/>
    </source>
</evidence>
<evidence type="ECO:0000256" key="6">
    <source>
        <dbReference type="ARBA" id="ARBA00023136"/>
    </source>
</evidence>
<reference evidence="13 14" key="1">
    <citation type="submission" date="2018-11" db="EMBL/GenBank/DDBJ databases">
        <title>Chryseotalea sanarue gen. nov., sp., nov., a member of the family Cytophagaceae, isolated from a brackish lake in Hamamatsu Japan.</title>
        <authorList>
            <person name="Maejima Y."/>
            <person name="Iino T."/>
            <person name="Muraguchi Y."/>
            <person name="Fukuda K."/>
            <person name="Ohkuma M."/>
            <person name="Moriuchi R."/>
            <person name="Dohra H."/>
            <person name="Kimbara K."/>
            <person name="Shintani M."/>
        </authorList>
    </citation>
    <scope>NUCLEOTIDE SEQUENCE [LARGE SCALE GENOMIC DNA]</scope>
    <source>
        <strain evidence="13 14">Ys</strain>
    </source>
</reference>
<evidence type="ECO:0000256" key="1">
    <source>
        <dbReference type="ARBA" id="ARBA00004571"/>
    </source>
</evidence>
<dbReference type="SUPFAM" id="SSF49464">
    <property type="entry name" value="Carboxypeptidase regulatory domain-like"/>
    <property type="match status" value="1"/>
</dbReference>
<dbReference type="InterPro" id="IPR039426">
    <property type="entry name" value="TonB-dep_rcpt-like"/>
</dbReference>
<name>A0A401U6M6_9BACT</name>
<evidence type="ECO:0000256" key="9">
    <source>
        <dbReference type="RuleBase" id="RU003357"/>
    </source>
</evidence>
<comment type="similarity">
    <text evidence="8 9">Belongs to the TonB-dependent receptor family.</text>
</comment>
<keyword evidence="3 8" id="KW-1134">Transmembrane beta strand</keyword>
<feature type="signal peptide" evidence="10">
    <location>
        <begin position="1"/>
        <end position="20"/>
    </location>
</feature>
<dbReference type="InterPro" id="IPR037066">
    <property type="entry name" value="Plug_dom_sf"/>
</dbReference>
<dbReference type="OrthoDB" id="9768177at2"/>
<accession>A0A401U6M6</accession>
<feature type="chain" id="PRO_5019423346" evidence="10">
    <location>
        <begin position="21"/>
        <end position="1024"/>
    </location>
</feature>
<evidence type="ECO:0000313" key="13">
    <source>
        <dbReference type="EMBL" id="GCC50527.1"/>
    </source>
</evidence>
<evidence type="ECO:0000259" key="11">
    <source>
        <dbReference type="Pfam" id="PF00593"/>
    </source>
</evidence>
<dbReference type="Gene3D" id="2.60.40.1120">
    <property type="entry name" value="Carboxypeptidase-like, regulatory domain"/>
    <property type="match status" value="1"/>
</dbReference>
<keyword evidence="14" id="KW-1185">Reference proteome</keyword>
<keyword evidence="7 8" id="KW-0998">Cell outer membrane</keyword>
<evidence type="ECO:0000259" key="12">
    <source>
        <dbReference type="Pfam" id="PF07715"/>
    </source>
</evidence>
<evidence type="ECO:0000313" key="14">
    <source>
        <dbReference type="Proteomes" id="UP000288227"/>
    </source>
</evidence>
<organism evidence="13 14">
    <name type="scientific">Chryseotalea sanaruensis</name>
    <dbReference type="NCBI Taxonomy" id="2482724"/>
    <lineage>
        <taxon>Bacteria</taxon>
        <taxon>Pseudomonadati</taxon>
        <taxon>Bacteroidota</taxon>
        <taxon>Cytophagia</taxon>
        <taxon>Cytophagales</taxon>
        <taxon>Chryseotaleaceae</taxon>
        <taxon>Chryseotalea</taxon>
    </lineage>
</organism>
<comment type="subcellular location">
    <subcellularLocation>
        <location evidence="1 8">Cell outer membrane</location>
        <topology evidence="1 8">Multi-pass membrane protein</topology>
    </subcellularLocation>
</comment>
<evidence type="ECO:0000256" key="3">
    <source>
        <dbReference type="ARBA" id="ARBA00022452"/>
    </source>
</evidence>
<dbReference type="InterPro" id="IPR023996">
    <property type="entry name" value="TonB-dep_OMP_SusC/RagA"/>
</dbReference>
<dbReference type="AlphaFoldDB" id="A0A401U6M6"/>
<dbReference type="Proteomes" id="UP000288227">
    <property type="component" value="Unassembled WGS sequence"/>
</dbReference>
<dbReference type="Gene3D" id="2.40.170.20">
    <property type="entry name" value="TonB-dependent receptor, beta-barrel domain"/>
    <property type="match status" value="1"/>
</dbReference>
<dbReference type="InterPro" id="IPR036942">
    <property type="entry name" value="Beta-barrel_TonB_sf"/>
</dbReference>
<dbReference type="Pfam" id="PF00593">
    <property type="entry name" value="TonB_dep_Rec_b-barrel"/>
    <property type="match status" value="1"/>
</dbReference>
<dbReference type="Pfam" id="PF13715">
    <property type="entry name" value="CarbopepD_reg_2"/>
    <property type="match status" value="1"/>
</dbReference>
<gene>
    <name evidence="13" type="ORF">SanaruYs_07420</name>
</gene>
<keyword evidence="13" id="KW-0675">Receptor</keyword>
<keyword evidence="5 9" id="KW-0798">TonB box</keyword>
<keyword evidence="2 8" id="KW-0813">Transport</keyword>
<dbReference type="Pfam" id="PF07715">
    <property type="entry name" value="Plug"/>
    <property type="match status" value="1"/>
</dbReference>
<comment type="caution">
    <text evidence="13">The sequence shown here is derived from an EMBL/GenBank/DDBJ whole genome shotgun (WGS) entry which is preliminary data.</text>
</comment>
<keyword evidence="6 8" id="KW-0472">Membrane</keyword>
<dbReference type="NCBIfam" id="TIGR04057">
    <property type="entry name" value="SusC_RagA_signa"/>
    <property type="match status" value="1"/>
</dbReference>
<feature type="domain" description="TonB-dependent receptor plug" evidence="12">
    <location>
        <begin position="116"/>
        <end position="234"/>
    </location>
</feature>
<dbReference type="RefSeq" id="WP_127121153.1">
    <property type="nucleotide sequence ID" value="NZ_BHXQ01000001.1"/>
</dbReference>